<gene>
    <name evidence="4" type="ORF">BDA99DRAFT_556580</name>
</gene>
<dbReference type="PANTHER" id="PTHR16151:SF2">
    <property type="entry name" value="HAUS AUGMIN-LIKE COMPLEX SUBUNIT 6"/>
    <property type="match status" value="1"/>
</dbReference>
<reference evidence="4" key="1">
    <citation type="journal article" date="2022" name="IScience">
        <title>Evolution of zygomycete secretomes and the origins of terrestrial fungal ecologies.</title>
        <authorList>
            <person name="Chang Y."/>
            <person name="Wang Y."/>
            <person name="Mondo S."/>
            <person name="Ahrendt S."/>
            <person name="Andreopoulos W."/>
            <person name="Barry K."/>
            <person name="Beard J."/>
            <person name="Benny G.L."/>
            <person name="Blankenship S."/>
            <person name="Bonito G."/>
            <person name="Cuomo C."/>
            <person name="Desiro A."/>
            <person name="Gervers K.A."/>
            <person name="Hundley H."/>
            <person name="Kuo A."/>
            <person name="LaButti K."/>
            <person name="Lang B.F."/>
            <person name="Lipzen A."/>
            <person name="O'Donnell K."/>
            <person name="Pangilinan J."/>
            <person name="Reynolds N."/>
            <person name="Sandor L."/>
            <person name="Smith M.E."/>
            <person name="Tsang A."/>
            <person name="Grigoriev I.V."/>
            <person name="Stajich J.E."/>
            <person name="Spatafora J.W."/>
        </authorList>
    </citation>
    <scope>NUCLEOTIDE SEQUENCE</scope>
    <source>
        <strain evidence="4">RSA 2281</strain>
    </source>
</reference>
<name>A0AAD5PHZ4_9FUNG</name>
<dbReference type="EMBL" id="JAIXMP010000005">
    <property type="protein sequence ID" value="KAI9273001.1"/>
    <property type="molecule type" value="Genomic_DNA"/>
</dbReference>
<evidence type="ECO:0000259" key="3">
    <source>
        <dbReference type="Pfam" id="PF14661"/>
    </source>
</evidence>
<feature type="domain" description="HAUS augmin-like complex subunit 6 N-terminal" evidence="3">
    <location>
        <begin position="15"/>
        <end position="237"/>
    </location>
</feature>
<dbReference type="AlphaFoldDB" id="A0AAD5PHZ4"/>
<proteinExistence type="predicted"/>
<evidence type="ECO:0000313" key="4">
    <source>
        <dbReference type="EMBL" id="KAI9273001.1"/>
    </source>
</evidence>
<dbReference type="InterPro" id="IPR028163">
    <property type="entry name" value="HAUS_6_N"/>
</dbReference>
<dbReference type="GO" id="GO:0051225">
    <property type="term" value="P:spindle assembly"/>
    <property type="evidence" value="ECO:0007669"/>
    <property type="project" value="InterPro"/>
</dbReference>
<sequence length="628" mass="71008">MDTTTSSGNNVATLFLTNLQLLGFVPEKFTTGIFSKIVFDEHMFSYANNNKAFEATSHFLFLKLDPSRTKTEFSKCWPMTETDYRRQSREYRTIAYRWLDELRIKQCLLGRVTLRKSYFEDCRGEKLNAIMLAFSTYVLQKVVDRRFAMKGNQEDIKPAPVRILETTSINLPPKETLIKTLQSEIGRMASAMAQDNQIMHSCNETWARMARKMASLNDHNITSFSSPNPESKRYKNKSQWNGMHSILQTLNSNLDKLNRENRKLRLASAQKEEQLRKMNRSTDSLHNVFNALKGLFPVEKNPIVDDIPPLALPVGSTKERKKRIQKYVDELVASHNIKKRQHEMETKNENNRSKRQKASLSAQVPISPTHKKTVPQLPSLPPSPLRATQPSPARYTPAHSSPLTRRVSTVSNATRGPPPSATPRTHTLGSPFSYISEKVSPLSTTYPDYCENIVNQVMENFQEQRTPDNMGILSPIENRSIHSGRLSVSSQSKNWPTPSPFSQKVAASLSHNEDSPTASPSKNYIIKGRKTDTPLSTLWDYYENNNKLDNVYQNSPTRRSIRSSPVVSGHSQSSPGLYKTTSSSVAASPAASSLHAYRAAMDEQNTGAELLDETEPDMFYTSDFTIQT</sequence>
<evidence type="ECO:0000313" key="5">
    <source>
        <dbReference type="Proteomes" id="UP001209540"/>
    </source>
</evidence>
<reference evidence="4" key="2">
    <citation type="submission" date="2023-02" db="EMBL/GenBank/DDBJ databases">
        <authorList>
            <consortium name="DOE Joint Genome Institute"/>
            <person name="Mondo S.J."/>
            <person name="Chang Y."/>
            <person name="Wang Y."/>
            <person name="Ahrendt S."/>
            <person name="Andreopoulos W."/>
            <person name="Barry K."/>
            <person name="Beard J."/>
            <person name="Benny G.L."/>
            <person name="Blankenship S."/>
            <person name="Bonito G."/>
            <person name="Cuomo C."/>
            <person name="Desiro A."/>
            <person name="Gervers K.A."/>
            <person name="Hundley H."/>
            <person name="Kuo A."/>
            <person name="LaButti K."/>
            <person name="Lang B.F."/>
            <person name="Lipzen A."/>
            <person name="O'Donnell K."/>
            <person name="Pangilinan J."/>
            <person name="Reynolds N."/>
            <person name="Sandor L."/>
            <person name="Smith M.W."/>
            <person name="Tsang A."/>
            <person name="Grigoriev I.V."/>
            <person name="Stajich J.E."/>
            <person name="Spatafora J.W."/>
        </authorList>
    </citation>
    <scope>NUCLEOTIDE SEQUENCE</scope>
    <source>
        <strain evidence="4">RSA 2281</strain>
    </source>
</reference>
<feature type="coiled-coil region" evidence="1">
    <location>
        <begin position="247"/>
        <end position="281"/>
    </location>
</feature>
<protein>
    <submittedName>
        <fullName evidence="4">HAUS augmin-like complex subunit 6 N-terminus-domain-containing protein</fullName>
    </submittedName>
</protein>
<evidence type="ECO:0000256" key="2">
    <source>
        <dbReference type="SAM" id="MobiDB-lite"/>
    </source>
</evidence>
<keyword evidence="5" id="KW-1185">Reference proteome</keyword>
<dbReference type="Proteomes" id="UP001209540">
    <property type="component" value="Unassembled WGS sequence"/>
</dbReference>
<evidence type="ECO:0000256" key="1">
    <source>
        <dbReference type="SAM" id="Coils"/>
    </source>
</evidence>
<feature type="region of interest" description="Disordered" evidence="2">
    <location>
        <begin position="333"/>
        <end position="432"/>
    </location>
</feature>
<accession>A0AAD5PHZ4</accession>
<feature type="compositionally biased region" description="Low complexity" evidence="2">
    <location>
        <begin position="563"/>
        <end position="583"/>
    </location>
</feature>
<feature type="compositionally biased region" description="Basic and acidic residues" evidence="2">
    <location>
        <begin position="342"/>
        <end position="352"/>
    </location>
</feature>
<comment type="caution">
    <text evidence="4">The sequence shown here is derived from an EMBL/GenBank/DDBJ whole genome shotgun (WGS) entry which is preliminary data.</text>
</comment>
<feature type="compositionally biased region" description="Polar residues" evidence="2">
    <location>
        <begin position="486"/>
        <end position="502"/>
    </location>
</feature>
<dbReference type="GO" id="GO:0008017">
    <property type="term" value="F:microtubule binding"/>
    <property type="evidence" value="ECO:0007669"/>
    <property type="project" value="TreeGrafter"/>
</dbReference>
<dbReference type="GO" id="GO:0070652">
    <property type="term" value="C:HAUS complex"/>
    <property type="evidence" value="ECO:0007669"/>
    <property type="project" value="InterPro"/>
</dbReference>
<organism evidence="4 5">
    <name type="scientific">Phascolomyces articulosus</name>
    <dbReference type="NCBI Taxonomy" id="60185"/>
    <lineage>
        <taxon>Eukaryota</taxon>
        <taxon>Fungi</taxon>
        <taxon>Fungi incertae sedis</taxon>
        <taxon>Mucoromycota</taxon>
        <taxon>Mucoromycotina</taxon>
        <taxon>Mucoromycetes</taxon>
        <taxon>Mucorales</taxon>
        <taxon>Lichtheimiaceae</taxon>
        <taxon>Phascolomyces</taxon>
    </lineage>
</organism>
<dbReference type="Pfam" id="PF14661">
    <property type="entry name" value="HAUS6_N"/>
    <property type="match status" value="1"/>
</dbReference>
<keyword evidence="1" id="KW-0175">Coiled coil</keyword>
<dbReference type="GO" id="GO:1990498">
    <property type="term" value="C:mitotic spindle microtubule"/>
    <property type="evidence" value="ECO:0007669"/>
    <property type="project" value="TreeGrafter"/>
</dbReference>
<dbReference type="PANTHER" id="PTHR16151">
    <property type="entry name" value="HAUS AUGMIN-LIKE COMPLEX SUBUNIT 6"/>
    <property type="match status" value="1"/>
</dbReference>
<feature type="region of interest" description="Disordered" evidence="2">
    <location>
        <begin position="484"/>
        <end position="526"/>
    </location>
</feature>
<feature type="region of interest" description="Disordered" evidence="2">
    <location>
        <begin position="550"/>
        <end position="583"/>
    </location>
</feature>
<dbReference type="InterPro" id="IPR026797">
    <property type="entry name" value="HAUS_6"/>
</dbReference>
<feature type="compositionally biased region" description="Polar residues" evidence="2">
    <location>
        <begin position="398"/>
        <end position="414"/>
    </location>
</feature>